<keyword evidence="1" id="KW-0472">Membrane</keyword>
<gene>
    <name evidence="2" type="ORF">ACFO26_10795</name>
</gene>
<dbReference type="InterPro" id="IPR018672">
    <property type="entry name" value="DUF2140"/>
</dbReference>
<dbReference type="Pfam" id="PF09911">
    <property type="entry name" value="DUF2140"/>
    <property type="match status" value="1"/>
</dbReference>
<reference evidence="3" key="1">
    <citation type="journal article" date="2019" name="Int. J. Syst. Evol. Microbiol.">
        <title>The Global Catalogue of Microorganisms (GCM) 10K type strain sequencing project: providing services to taxonomists for standard genome sequencing and annotation.</title>
        <authorList>
            <consortium name="The Broad Institute Genomics Platform"/>
            <consortium name="The Broad Institute Genome Sequencing Center for Infectious Disease"/>
            <person name="Wu L."/>
            <person name="Ma J."/>
        </authorList>
    </citation>
    <scope>NUCLEOTIDE SEQUENCE [LARGE SCALE GENOMIC DNA]</scope>
    <source>
        <strain evidence="3">CCUG 63287</strain>
    </source>
</reference>
<evidence type="ECO:0000313" key="3">
    <source>
        <dbReference type="Proteomes" id="UP001595987"/>
    </source>
</evidence>
<sequence length="208" mass="23420">MENHSRKSKQTATKEKKPKKRLGIWKWLFLLLLAINLATFAFVAVRILTPRDQAVLQSRKTSSDQKVAEISSTTSQLNQLINSYLADYQTKNMSYKFYVSDEAVLNIEYKIMGVKVPIYIYFEPLALPDGSVSLSVKSISAGSLSLPTEEILQMVKGYNLPKFVEVDSSKSQIIIHLPQLAIAKNLYVKANQLNLVDGKFSFDLVKKG</sequence>
<dbReference type="Proteomes" id="UP001595987">
    <property type="component" value="Unassembled WGS sequence"/>
</dbReference>
<accession>A0ABV9JIT3</accession>
<keyword evidence="1" id="KW-0812">Transmembrane</keyword>
<feature type="transmembrane region" description="Helical" evidence="1">
    <location>
        <begin position="24"/>
        <end position="48"/>
    </location>
</feature>
<keyword evidence="1" id="KW-1133">Transmembrane helix</keyword>
<evidence type="ECO:0000313" key="2">
    <source>
        <dbReference type="EMBL" id="MFC4653390.1"/>
    </source>
</evidence>
<proteinExistence type="predicted"/>
<organism evidence="2 3">
    <name type="scientific">Lactococcus nasutitermitis</name>
    <dbReference type="NCBI Taxonomy" id="1652957"/>
    <lineage>
        <taxon>Bacteria</taxon>
        <taxon>Bacillati</taxon>
        <taxon>Bacillota</taxon>
        <taxon>Bacilli</taxon>
        <taxon>Lactobacillales</taxon>
        <taxon>Streptococcaceae</taxon>
        <taxon>Lactococcus</taxon>
    </lineage>
</organism>
<comment type="caution">
    <text evidence="2">The sequence shown here is derived from an EMBL/GenBank/DDBJ whole genome shotgun (WGS) entry which is preliminary data.</text>
</comment>
<dbReference type="RefSeq" id="WP_213536567.1">
    <property type="nucleotide sequence ID" value="NZ_BOVQ01000007.1"/>
</dbReference>
<name>A0ABV9JIT3_9LACT</name>
<dbReference type="EMBL" id="JBHSGD010000010">
    <property type="protein sequence ID" value="MFC4653390.1"/>
    <property type="molecule type" value="Genomic_DNA"/>
</dbReference>
<evidence type="ECO:0000256" key="1">
    <source>
        <dbReference type="SAM" id="Phobius"/>
    </source>
</evidence>
<keyword evidence="3" id="KW-1185">Reference proteome</keyword>
<protein>
    <submittedName>
        <fullName evidence="2">YpmS family protein</fullName>
    </submittedName>
</protein>